<name>A0A6G1EY11_9ORYZ</name>
<keyword evidence="2" id="KW-1185">Reference proteome</keyword>
<dbReference type="EMBL" id="SPHZ02000002">
    <property type="protein sequence ID" value="KAF0929491.1"/>
    <property type="molecule type" value="Genomic_DNA"/>
</dbReference>
<organism evidence="1 2">
    <name type="scientific">Oryza meyeriana var. granulata</name>
    <dbReference type="NCBI Taxonomy" id="110450"/>
    <lineage>
        <taxon>Eukaryota</taxon>
        <taxon>Viridiplantae</taxon>
        <taxon>Streptophyta</taxon>
        <taxon>Embryophyta</taxon>
        <taxon>Tracheophyta</taxon>
        <taxon>Spermatophyta</taxon>
        <taxon>Magnoliopsida</taxon>
        <taxon>Liliopsida</taxon>
        <taxon>Poales</taxon>
        <taxon>Poaceae</taxon>
        <taxon>BOP clade</taxon>
        <taxon>Oryzoideae</taxon>
        <taxon>Oryzeae</taxon>
        <taxon>Oryzinae</taxon>
        <taxon>Oryza</taxon>
        <taxon>Oryza meyeriana</taxon>
    </lineage>
</organism>
<sequence>MAADRQPATGRLLLPAIKLAPLRRDSVGTAKEAELREIYRSFIGEIGLPATQGSMQKKSGRRLVTRQV</sequence>
<dbReference type="AlphaFoldDB" id="A0A6G1EY11"/>
<accession>A0A6G1EY11</accession>
<comment type="caution">
    <text evidence="1">The sequence shown here is derived from an EMBL/GenBank/DDBJ whole genome shotgun (WGS) entry which is preliminary data.</text>
</comment>
<protein>
    <submittedName>
        <fullName evidence="1">Uncharacterized protein</fullName>
    </submittedName>
</protein>
<reference evidence="1 2" key="1">
    <citation type="submission" date="2019-11" db="EMBL/GenBank/DDBJ databases">
        <title>Whole genome sequence of Oryza granulata.</title>
        <authorList>
            <person name="Li W."/>
        </authorList>
    </citation>
    <scope>NUCLEOTIDE SEQUENCE [LARGE SCALE GENOMIC DNA]</scope>
    <source>
        <strain evidence="2">cv. Menghai</strain>
        <tissue evidence="1">Leaf</tissue>
    </source>
</reference>
<evidence type="ECO:0000313" key="2">
    <source>
        <dbReference type="Proteomes" id="UP000479710"/>
    </source>
</evidence>
<dbReference type="Proteomes" id="UP000479710">
    <property type="component" value="Unassembled WGS sequence"/>
</dbReference>
<proteinExistence type="predicted"/>
<gene>
    <name evidence="1" type="ORF">E2562_021587</name>
</gene>
<evidence type="ECO:0000313" key="1">
    <source>
        <dbReference type="EMBL" id="KAF0929491.1"/>
    </source>
</evidence>